<sequence>MADYVAIVKKCEGDIVYTVEGNTSTTVNGNSVRGVWQHQYPIGSGRILGYGMLS</sequence>
<dbReference type="KEGG" id="rix:RO1_35860"/>
<dbReference type="AlphaFoldDB" id="D4L2K2"/>
<reference evidence="1 2" key="1">
    <citation type="submission" date="2010-03" db="EMBL/GenBank/DDBJ databases">
        <title>The genome sequence of Roseburia intestinalis XB6B4.</title>
        <authorList>
            <consortium name="metaHIT consortium -- http://www.metahit.eu/"/>
            <person name="Pajon A."/>
            <person name="Turner K."/>
            <person name="Parkhill J."/>
            <person name="Bernalier A."/>
        </authorList>
    </citation>
    <scope>NUCLEOTIDE SEQUENCE [LARGE SCALE GENOMIC DNA]</scope>
    <source>
        <strain evidence="1 2">XB6B4</strain>
    </source>
</reference>
<protein>
    <submittedName>
        <fullName evidence="1">Uncharacterized protein</fullName>
    </submittedName>
</protein>
<dbReference type="Proteomes" id="UP000008953">
    <property type="component" value="Chromosome"/>
</dbReference>
<proteinExistence type="predicted"/>
<organism evidence="1 2">
    <name type="scientific">Roseburia intestinalis XB6B4</name>
    <dbReference type="NCBI Taxonomy" id="718255"/>
    <lineage>
        <taxon>Bacteria</taxon>
        <taxon>Bacillati</taxon>
        <taxon>Bacillota</taxon>
        <taxon>Clostridia</taxon>
        <taxon>Lachnospirales</taxon>
        <taxon>Lachnospiraceae</taxon>
        <taxon>Roseburia</taxon>
    </lineage>
</organism>
<accession>D4L2K2</accession>
<evidence type="ECO:0000313" key="1">
    <source>
        <dbReference type="EMBL" id="CBL13842.1"/>
    </source>
</evidence>
<evidence type="ECO:0000313" key="2">
    <source>
        <dbReference type="Proteomes" id="UP000008953"/>
    </source>
</evidence>
<gene>
    <name evidence="1" type="ORF">RO1_35860</name>
</gene>
<name>D4L2K2_9FIRM</name>
<dbReference type="EMBL" id="FP929050">
    <property type="protein sequence ID" value="CBL13842.1"/>
    <property type="molecule type" value="Genomic_DNA"/>
</dbReference>
<dbReference type="HOGENOM" id="CLU_3047624_0_0_9"/>
<reference evidence="1 2" key="2">
    <citation type="submission" date="2010-03" db="EMBL/GenBank/DDBJ databases">
        <authorList>
            <person name="Pajon A."/>
        </authorList>
    </citation>
    <scope>NUCLEOTIDE SEQUENCE [LARGE SCALE GENOMIC DNA]</scope>
    <source>
        <strain evidence="1 2">XB6B4</strain>
    </source>
</reference>
<dbReference type="PATRIC" id="fig|718255.3.peg.959"/>
<dbReference type="RefSeq" id="WP_015522067.1">
    <property type="nucleotide sequence ID" value="NC_021012.1"/>
</dbReference>